<feature type="transmembrane region" description="Helical" evidence="1">
    <location>
        <begin position="57"/>
        <end position="77"/>
    </location>
</feature>
<feature type="transmembrane region" description="Helical" evidence="1">
    <location>
        <begin position="219"/>
        <end position="249"/>
    </location>
</feature>
<proteinExistence type="predicted"/>
<comment type="caution">
    <text evidence="2">The sequence shown here is derived from an EMBL/GenBank/DDBJ whole genome shotgun (WGS) entry which is preliminary data.</text>
</comment>
<evidence type="ECO:0000313" key="2">
    <source>
        <dbReference type="EMBL" id="EKT61795.1"/>
    </source>
</evidence>
<dbReference type="HOGENOM" id="CLU_072058_0_0_6"/>
<accession>K8X003</accession>
<sequence>MIYSLNLNIYILILMYDKKINISFTQHNYFMIFIFVVKNKLSYKQSNIVQNVDNFQHRALFTLIALDTLYFCGTIRCNSRLTENFMNKFNLYVWVGLVLNIALLGTLVYMIQTGELIIDGSNGAANAELMRVLMIIACVSLPIQIISMMIMSYKPKLAIAVTLISSLALMPVTIVFMCGMIFSATRWRFHQLTTFDHTIKIDFDINLPFNNRNNTLRSIVLGAVSVIFIVLSQSLGMFLLVLAIILFILGRQLNGSPYLAIKDNFFYIRPSLFASCYRIPLKDVSYTKNDKGKISFDVKTEQNLIQLSANLMNLSTENKIRIDEVLSKIPRGC</sequence>
<dbReference type="PATRIC" id="fig|1141662.3.peg.2078"/>
<keyword evidence="1" id="KW-0472">Membrane</keyword>
<dbReference type="eggNOG" id="ENOG5031IW5">
    <property type="taxonomic scope" value="Bacteria"/>
</dbReference>
<feature type="transmembrane region" description="Helical" evidence="1">
    <location>
        <begin position="131"/>
        <end position="150"/>
    </location>
</feature>
<evidence type="ECO:0000256" key="1">
    <source>
        <dbReference type="SAM" id="Phobius"/>
    </source>
</evidence>
<name>K8X003_9GAMM</name>
<keyword evidence="3" id="KW-1185">Reference proteome</keyword>
<keyword evidence="1" id="KW-1133">Transmembrane helix</keyword>
<keyword evidence="1" id="KW-0812">Transmembrane</keyword>
<dbReference type="AlphaFoldDB" id="K8X003"/>
<feature type="transmembrane region" description="Helical" evidence="1">
    <location>
        <begin position="89"/>
        <end position="111"/>
    </location>
</feature>
<feature type="transmembrane region" description="Helical" evidence="1">
    <location>
        <begin position="157"/>
        <end position="182"/>
    </location>
</feature>
<organism evidence="2 3">
    <name type="scientific">Providencia burhodogranariea DSM 19968</name>
    <dbReference type="NCBI Taxonomy" id="1141662"/>
    <lineage>
        <taxon>Bacteria</taxon>
        <taxon>Pseudomonadati</taxon>
        <taxon>Pseudomonadota</taxon>
        <taxon>Gammaproteobacteria</taxon>
        <taxon>Enterobacterales</taxon>
        <taxon>Morganellaceae</taxon>
        <taxon>Providencia</taxon>
    </lineage>
</organism>
<dbReference type="Proteomes" id="UP000009336">
    <property type="component" value="Unassembled WGS sequence"/>
</dbReference>
<evidence type="ECO:0000313" key="3">
    <source>
        <dbReference type="Proteomes" id="UP000009336"/>
    </source>
</evidence>
<dbReference type="EMBL" id="AKKL01000024">
    <property type="protein sequence ID" value="EKT61795.1"/>
    <property type="molecule type" value="Genomic_DNA"/>
</dbReference>
<protein>
    <submittedName>
        <fullName evidence="2">Uncharacterized protein</fullName>
    </submittedName>
</protein>
<dbReference type="RefSeq" id="WP_008912056.1">
    <property type="nucleotide sequence ID" value="NZ_KB233222.1"/>
</dbReference>
<reference evidence="2 3" key="1">
    <citation type="journal article" date="2012" name="BMC Genomics">
        <title>Comparative genomics of bacteria in the genus Providencia isolated from wild Drosophila melanogaster.</title>
        <authorList>
            <person name="Galac M.R."/>
            <person name="Lazzaro B.P."/>
        </authorList>
    </citation>
    <scope>NUCLEOTIDE SEQUENCE [LARGE SCALE GENOMIC DNA]</scope>
    <source>
        <strain evidence="2 3">DSM 19968</strain>
    </source>
</reference>
<feature type="transmembrane region" description="Helical" evidence="1">
    <location>
        <begin position="20"/>
        <end position="37"/>
    </location>
</feature>
<gene>
    <name evidence="2" type="ORF">OOA_10223</name>
</gene>